<evidence type="ECO:0000313" key="1">
    <source>
        <dbReference type="EMBL" id="OGZ67438.1"/>
    </source>
</evidence>
<organism evidence="1 2">
    <name type="scientific">Candidatus Staskawiczbacteria bacterium RIFCSPHIGHO2_02_FULL_33_16</name>
    <dbReference type="NCBI Taxonomy" id="1802204"/>
    <lineage>
        <taxon>Bacteria</taxon>
        <taxon>Candidatus Staskawicziibacteriota</taxon>
    </lineage>
</organism>
<protein>
    <recommendedName>
        <fullName evidence="3">SHS2 domain-containing protein</fullName>
    </recommendedName>
</protein>
<dbReference type="Proteomes" id="UP000179183">
    <property type="component" value="Unassembled WGS sequence"/>
</dbReference>
<dbReference type="CDD" id="cd24049">
    <property type="entry name" value="ASKHA_NBD_PilM"/>
    <property type="match status" value="1"/>
</dbReference>
<gene>
    <name evidence="1" type="ORF">A3D34_02240</name>
</gene>
<dbReference type="Gene3D" id="3.30.1490.300">
    <property type="match status" value="1"/>
</dbReference>
<dbReference type="PIRSF" id="PIRSF019169">
    <property type="entry name" value="PilM"/>
    <property type="match status" value="1"/>
</dbReference>
<dbReference type="PANTHER" id="PTHR32432:SF3">
    <property type="entry name" value="ETHANOLAMINE UTILIZATION PROTEIN EUTJ"/>
    <property type="match status" value="1"/>
</dbReference>
<dbReference type="EMBL" id="MHOQ01000005">
    <property type="protein sequence ID" value="OGZ67438.1"/>
    <property type="molecule type" value="Genomic_DNA"/>
</dbReference>
<name>A0A1G2I034_9BACT</name>
<dbReference type="AlphaFoldDB" id="A0A1G2I034"/>
<dbReference type="PANTHER" id="PTHR32432">
    <property type="entry name" value="CELL DIVISION PROTEIN FTSA-RELATED"/>
    <property type="match status" value="1"/>
</dbReference>
<dbReference type="Pfam" id="PF11104">
    <property type="entry name" value="PilM_2"/>
    <property type="match status" value="1"/>
</dbReference>
<dbReference type="NCBIfam" id="TIGR01175">
    <property type="entry name" value="pilM"/>
    <property type="match status" value="1"/>
</dbReference>
<dbReference type="InterPro" id="IPR005883">
    <property type="entry name" value="PilM"/>
</dbReference>
<dbReference type="InterPro" id="IPR043129">
    <property type="entry name" value="ATPase_NBD"/>
</dbReference>
<proteinExistence type="predicted"/>
<evidence type="ECO:0000313" key="2">
    <source>
        <dbReference type="Proteomes" id="UP000179183"/>
    </source>
</evidence>
<accession>A0A1G2I034</accession>
<evidence type="ECO:0008006" key="3">
    <source>
        <dbReference type="Google" id="ProtNLM"/>
    </source>
</evidence>
<reference evidence="1 2" key="1">
    <citation type="journal article" date="2016" name="Nat. Commun.">
        <title>Thousands of microbial genomes shed light on interconnected biogeochemical processes in an aquifer system.</title>
        <authorList>
            <person name="Anantharaman K."/>
            <person name="Brown C.T."/>
            <person name="Hug L.A."/>
            <person name="Sharon I."/>
            <person name="Castelle C.J."/>
            <person name="Probst A.J."/>
            <person name="Thomas B.C."/>
            <person name="Singh A."/>
            <person name="Wilkins M.J."/>
            <person name="Karaoz U."/>
            <person name="Brodie E.L."/>
            <person name="Williams K.H."/>
            <person name="Hubbard S.S."/>
            <person name="Banfield J.F."/>
        </authorList>
    </citation>
    <scope>NUCLEOTIDE SEQUENCE [LARGE SCALE GENOMIC DNA]</scope>
</reference>
<comment type="caution">
    <text evidence="1">The sequence shown here is derived from an EMBL/GenBank/DDBJ whole genome shotgun (WGS) entry which is preliminary data.</text>
</comment>
<dbReference type="Gene3D" id="3.30.420.40">
    <property type="match status" value="2"/>
</dbReference>
<dbReference type="InterPro" id="IPR050696">
    <property type="entry name" value="FtsA/MreB"/>
</dbReference>
<dbReference type="SUPFAM" id="SSF53067">
    <property type="entry name" value="Actin-like ATPase domain"/>
    <property type="match status" value="2"/>
</dbReference>
<sequence>MKNIFKNPFKIFFPKKMVGIDIGTSAIKVVELSRWGKGNTLENYGQIQSSLIYKQQSSNYEKSSSLLSKEFVSRAIRGILEESHIKTKEVIFSIPDFFTFCTSFEIPPMPEKEIPGAVRYNASQYITLPISEVTLDWKIIARHPGDKKSALKIFLVAIPNQVIKEYQEIASMSGLDLYALEAEAFGITRALVKSNNKKTICIMDVGVQSSTVNIIDGGFLQRSYSFNFYSNKLSKSISTALGIEYDKAEEIKIKEGILSSRPGVAETLYLLINPLLMEIKTISAEFFQSEQKQVEEIYLTGGAANLPGLKEYFAESLKKNTSLPNCFSDFLYPPILEETLKDMSPSFAAAVGVALGGLEI</sequence>